<dbReference type="InterPro" id="IPR036291">
    <property type="entry name" value="NAD(P)-bd_dom_sf"/>
</dbReference>
<dbReference type="Pfam" id="PF13561">
    <property type="entry name" value="adh_short_C2"/>
    <property type="match status" value="1"/>
</dbReference>
<dbReference type="PANTHER" id="PTHR42879:SF6">
    <property type="entry name" value="NADPH-DEPENDENT REDUCTASE BACG"/>
    <property type="match status" value="1"/>
</dbReference>
<protein>
    <submittedName>
        <fullName evidence="2">SDR family oxidoreductase</fullName>
    </submittedName>
</protein>
<evidence type="ECO:0000313" key="3">
    <source>
        <dbReference type="Proteomes" id="UP001500655"/>
    </source>
</evidence>
<dbReference type="InterPro" id="IPR002347">
    <property type="entry name" value="SDR_fam"/>
</dbReference>
<keyword evidence="3" id="KW-1185">Reference proteome</keyword>
<evidence type="ECO:0000313" key="2">
    <source>
        <dbReference type="EMBL" id="GAA1747171.1"/>
    </source>
</evidence>
<reference evidence="2 3" key="1">
    <citation type="journal article" date="2019" name="Int. J. Syst. Evol. Microbiol.">
        <title>The Global Catalogue of Microorganisms (GCM) 10K type strain sequencing project: providing services to taxonomists for standard genome sequencing and annotation.</title>
        <authorList>
            <consortium name="The Broad Institute Genomics Platform"/>
            <consortium name="The Broad Institute Genome Sequencing Center for Infectious Disease"/>
            <person name="Wu L."/>
            <person name="Ma J."/>
        </authorList>
    </citation>
    <scope>NUCLEOTIDE SEQUENCE [LARGE SCALE GENOMIC DNA]</scope>
    <source>
        <strain evidence="2 3">JCM 13249</strain>
    </source>
</reference>
<organism evidence="2 3">
    <name type="scientific">Luedemannella helvata</name>
    <dbReference type="NCBI Taxonomy" id="349315"/>
    <lineage>
        <taxon>Bacteria</taxon>
        <taxon>Bacillati</taxon>
        <taxon>Actinomycetota</taxon>
        <taxon>Actinomycetes</taxon>
        <taxon>Micromonosporales</taxon>
        <taxon>Micromonosporaceae</taxon>
        <taxon>Luedemannella</taxon>
    </lineage>
</organism>
<evidence type="ECO:0000256" key="1">
    <source>
        <dbReference type="ARBA" id="ARBA00006484"/>
    </source>
</evidence>
<dbReference type="EMBL" id="BAAALS010000007">
    <property type="protein sequence ID" value="GAA1747171.1"/>
    <property type="molecule type" value="Genomic_DNA"/>
</dbReference>
<dbReference type="RefSeq" id="WP_344078846.1">
    <property type="nucleotide sequence ID" value="NZ_BAAALS010000007.1"/>
</dbReference>
<gene>
    <name evidence="2" type="ORF">GCM10009681_17910</name>
</gene>
<dbReference type="Gene3D" id="3.40.50.720">
    <property type="entry name" value="NAD(P)-binding Rossmann-like Domain"/>
    <property type="match status" value="1"/>
</dbReference>
<proteinExistence type="inferred from homology"/>
<dbReference type="PANTHER" id="PTHR42879">
    <property type="entry name" value="3-OXOACYL-(ACYL-CARRIER-PROTEIN) REDUCTASE"/>
    <property type="match status" value="1"/>
</dbReference>
<comment type="caution">
    <text evidence="2">The sequence shown here is derived from an EMBL/GenBank/DDBJ whole genome shotgun (WGS) entry which is preliminary data.</text>
</comment>
<comment type="similarity">
    <text evidence="1">Belongs to the short-chain dehydrogenases/reductases (SDR) family.</text>
</comment>
<name>A0ABN2K2N5_9ACTN</name>
<dbReference type="Proteomes" id="UP001500655">
    <property type="component" value="Unassembled WGS sequence"/>
</dbReference>
<dbReference type="InterPro" id="IPR050259">
    <property type="entry name" value="SDR"/>
</dbReference>
<dbReference type="PRINTS" id="PR00081">
    <property type="entry name" value="GDHRDH"/>
</dbReference>
<accession>A0ABN2K2N5</accession>
<sequence>MDLGLAGKVALVTAASRGIGRAVAQRLAAEGATVVAAARSAGEPETVGAGRIVPLAHDLGDADATAALVDRVLAEHQRLDILVLNTPGPRIIPALETTWADWASAHDLLLRPVVQLATSGARRMKEQGSGVILLLSSTWVRQPAAGGVLSASYRSAASALIKSLAGELAPHGVRVAQVMPGATGTDRMQAIVEAKANRNNTTVEDEIAAVVKDIPLGRWAEAEEIADVVAFLASDRASFVTGASLAVDGGAVRATY</sequence>
<dbReference type="SUPFAM" id="SSF51735">
    <property type="entry name" value="NAD(P)-binding Rossmann-fold domains"/>
    <property type="match status" value="1"/>
</dbReference>